<evidence type="ECO:0000313" key="2">
    <source>
        <dbReference type="Proteomes" id="UP000179243"/>
    </source>
</evidence>
<dbReference type="EMBL" id="MFYX01000056">
    <property type="protein sequence ID" value="OGK05440.1"/>
    <property type="molecule type" value="Genomic_DNA"/>
</dbReference>
<dbReference type="Proteomes" id="UP000179243">
    <property type="component" value="Unassembled WGS sequence"/>
</dbReference>
<evidence type="ECO:0000313" key="1">
    <source>
        <dbReference type="EMBL" id="OGK05440.1"/>
    </source>
</evidence>
<name>A0A1F7FFF5_UNCRA</name>
<proteinExistence type="predicted"/>
<accession>A0A1F7FFF5</accession>
<comment type="caution">
    <text evidence="1">The sequence shown here is derived from an EMBL/GenBank/DDBJ whole genome shotgun (WGS) entry which is preliminary data.</text>
</comment>
<protein>
    <submittedName>
        <fullName evidence="1">Uncharacterized protein</fullName>
    </submittedName>
</protein>
<gene>
    <name evidence="1" type="ORF">A2519_03325</name>
</gene>
<organism evidence="1 2">
    <name type="scientific">Candidatus Raymondbacteria bacterium RIFOXYD12_FULL_49_13</name>
    <dbReference type="NCBI Taxonomy" id="1817890"/>
    <lineage>
        <taxon>Bacteria</taxon>
        <taxon>Raymondiibacteriota</taxon>
    </lineage>
</organism>
<sequence length="67" mass="8153">MVFRKGYFMLIAAEDNFINETYLCFYKGKRDNKYWYEPIKIRNEKTFDSLQSRFEAEKDEAKNLVVP</sequence>
<dbReference type="AlphaFoldDB" id="A0A1F7FFF5"/>
<reference evidence="1 2" key="1">
    <citation type="journal article" date="2016" name="Nat. Commun.">
        <title>Thousands of microbial genomes shed light on interconnected biogeochemical processes in an aquifer system.</title>
        <authorList>
            <person name="Anantharaman K."/>
            <person name="Brown C.T."/>
            <person name="Hug L.A."/>
            <person name="Sharon I."/>
            <person name="Castelle C.J."/>
            <person name="Probst A.J."/>
            <person name="Thomas B.C."/>
            <person name="Singh A."/>
            <person name="Wilkins M.J."/>
            <person name="Karaoz U."/>
            <person name="Brodie E.L."/>
            <person name="Williams K.H."/>
            <person name="Hubbard S.S."/>
            <person name="Banfield J.F."/>
        </authorList>
    </citation>
    <scope>NUCLEOTIDE SEQUENCE [LARGE SCALE GENOMIC DNA]</scope>
</reference>